<keyword evidence="2" id="KW-1185">Reference proteome</keyword>
<comment type="caution">
    <text evidence="1">The sequence shown here is derived from an EMBL/GenBank/DDBJ whole genome shotgun (WGS) entry which is preliminary data.</text>
</comment>
<gene>
    <name evidence="1" type="ORF">MANES_16G059800v8</name>
</gene>
<organism evidence="1 2">
    <name type="scientific">Manihot esculenta</name>
    <name type="common">Cassava</name>
    <name type="synonym">Jatropha manihot</name>
    <dbReference type="NCBI Taxonomy" id="3983"/>
    <lineage>
        <taxon>Eukaryota</taxon>
        <taxon>Viridiplantae</taxon>
        <taxon>Streptophyta</taxon>
        <taxon>Embryophyta</taxon>
        <taxon>Tracheophyta</taxon>
        <taxon>Spermatophyta</taxon>
        <taxon>Magnoliopsida</taxon>
        <taxon>eudicotyledons</taxon>
        <taxon>Gunneridae</taxon>
        <taxon>Pentapetalae</taxon>
        <taxon>rosids</taxon>
        <taxon>fabids</taxon>
        <taxon>Malpighiales</taxon>
        <taxon>Euphorbiaceae</taxon>
        <taxon>Crotonoideae</taxon>
        <taxon>Manihoteae</taxon>
        <taxon>Manihot</taxon>
    </lineage>
</organism>
<accession>A0ACB7G6P9</accession>
<name>A0ACB7G6P9_MANES</name>
<evidence type="ECO:0000313" key="2">
    <source>
        <dbReference type="Proteomes" id="UP000091857"/>
    </source>
</evidence>
<dbReference type="Proteomes" id="UP000091857">
    <property type="component" value="Chromosome 16"/>
</dbReference>
<proteinExistence type="predicted"/>
<dbReference type="EMBL" id="CM004402">
    <property type="protein sequence ID" value="KAG8635745.1"/>
    <property type="molecule type" value="Genomic_DNA"/>
</dbReference>
<protein>
    <submittedName>
        <fullName evidence="1">Uncharacterized protein</fullName>
    </submittedName>
</protein>
<reference evidence="2" key="1">
    <citation type="journal article" date="2016" name="Nat. Biotechnol.">
        <title>Sequencing wild and cultivated cassava and related species reveals extensive interspecific hybridization and genetic diversity.</title>
        <authorList>
            <person name="Bredeson J.V."/>
            <person name="Lyons J.B."/>
            <person name="Prochnik S.E."/>
            <person name="Wu G.A."/>
            <person name="Ha C.M."/>
            <person name="Edsinger-Gonzales E."/>
            <person name="Grimwood J."/>
            <person name="Schmutz J."/>
            <person name="Rabbi I.Y."/>
            <person name="Egesi C."/>
            <person name="Nauluvula P."/>
            <person name="Lebot V."/>
            <person name="Ndunguru J."/>
            <person name="Mkamilo G."/>
            <person name="Bart R.S."/>
            <person name="Setter T.L."/>
            <person name="Gleadow R.M."/>
            <person name="Kulakow P."/>
            <person name="Ferguson M.E."/>
            <person name="Rounsley S."/>
            <person name="Rokhsar D.S."/>
        </authorList>
    </citation>
    <scope>NUCLEOTIDE SEQUENCE [LARGE SCALE GENOMIC DNA]</scope>
    <source>
        <strain evidence="2">cv. AM560-2</strain>
    </source>
</reference>
<evidence type="ECO:0000313" key="1">
    <source>
        <dbReference type="EMBL" id="KAG8635745.1"/>
    </source>
</evidence>
<sequence length="398" mass="44340">MSYNISSSIPRRPSSESQRSNAMVLPASDINLPTTNTTQGTLEICDELDIFSTAEHFHEIKLSSIQQSEMPAKRETNPLKEKQISVDPISLRESSRREASFNLMLPPILTPPDGPLPLPPLKPPLVSCSLPNSACSSPRFSFPFLKKKWKNESQASPRQIDRLAYQHSGAHPHHFSQQEVNLRKSKSCAEGRISSAADELDLWFSKSNVINYETKPQGNFSISEANIDDHKDGKKFDSNDEGFKCGALCMYLPGFSRVKPVRSKKEQVEAEVRNIISRTVSLEKFECGSWASSAIINDHEDGDSTNLYFDLPLELIRTSVNDANSPVAAAFVFDKDHKGVLKNTSTRATNRKSHESPRHVRFSTSSPTSYPASPAACITPRLRKAREDFNAFLEAQST</sequence>